<keyword evidence="1" id="KW-0812">Transmembrane</keyword>
<evidence type="ECO:0000313" key="4">
    <source>
        <dbReference type="Proteomes" id="UP001055149"/>
    </source>
</evidence>
<reference evidence="3" key="1">
    <citation type="journal article" date="2022" name="Int. J. Syst. Evol. Microbiol.">
        <title>A novel species of lactic acid bacteria, Ligilactobacillus pabuli sp. nov., isolated from alfalfa silage.</title>
        <authorList>
            <person name="Tohno M."/>
            <person name="Tanizawa Y."/>
            <person name="Sawada H."/>
            <person name="Sakamoto M."/>
            <person name="Ohkuma M."/>
            <person name="Kobayashi H."/>
        </authorList>
    </citation>
    <scope>NUCLEOTIDE SEQUENCE</scope>
    <source>
        <strain evidence="3">AF129</strain>
    </source>
</reference>
<dbReference type="PIRSF" id="PIRSF026631">
    <property type="entry name" value="UCP026631"/>
    <property type="match status" value="1"/>
</dbReference>
<dbReference type="InterPro" id="IPR014529">
    <property type="entry name" value="UCP026631"/>
</dbReference>
<dbReference type="PANTHER" id="PTHR34473">
    <property type="entry name" value="UPF0699 TRANSMEMBRANE PROTEIN YDBS"/>
    <property type="match status" value="1"/>
</dbReference>
<feature type="transmembrane region" description="Helical" evidence="1">
    <location>
        <begin position="360"/>
        <end position="378"/>
    </location>
</feature>
<evidence type="ECO:0000259" key="2">
    <source>
        <dbReference type="Pfam" id="PF03703"/>
    </source>
</evidence>
<feature type="transmembrane region" description="Helical" evidence="1">
    <location>
        <begin position="12"/>
        <end position="35"/>
    </location>
</feature>
<dbReference type="Pfam" id="PF03703">
    <property type="entry name" value="bPH_2"/>
    <property type="match status" value="3"/>
</dbReference>
<feature type="transmembrane region" description="Helical" evidence="1">
    <location>
        <begin position="218"/>
        <end position="244"/>
    </location>
</feature>
<evidence type="ECO:0000313" key="3">
    <source>
        <dbReference type="EMBL" id="GKS82023.1"/>
    </source>
</evidence>
<dbReference type="PANTHER" id="PTHR34473:SF2">
    <property type="entry name" value="UPF0699 TRANSMEMBRANE PROTEIN YDBT"/>
    <property type="match status" value="1"/>
</dbReference>
<name>A0ABQ5JJT6_9LACO</name>
<dbReference type="InterPro" id="IPR005182">
    <property type="entry name" value="YdbS-like_PH"/>
</dbReference>
<comment type="caution">
    <text evidence="3">The sequence shown here is derived from an EMBL/GenBank/DDBJ whole genome shotgun (WGS) entry which is preliminary data.</text>
</comment>
<dbReference type="EMBL" id="BQXH01000017">
    <property type="protein sequence ID" value="GKS82023.1"/>
    <property type="molecule type" value="Genomic_DNA"/>
</dbReference>
<keyword evidence="4" id="KW-1185">Reference proteome</keyword>
<dbReference type="RefSeq" id="WP_244056185.1">
    <property type="nucleotide sequence ID" value="NZ_BQXH01000017.1"/>
</dbReference>
<protein>
    <submittedName>
        <fullName evidence="3">Membrane protein</fullName>
    </submittedName>
</protein>
<gene>
    <name evidence="3" type="ORF">LPAF129_17090</name>
</gene>
<evidence type="ECO:0000256" key="1">
    <source>
        <dbReference type="SAM" id="Phobius"/>
    </source>
</evidence>
<feature type="transmembrane region" description="Helical" evidence="1">
    <location>
        <begin position="179"/>
        <end position="198"/>
    </location>
</feature>
<keyword evidence="1" id="KW-1133">Transmembrane helix</keyword>
<keyword evidence="1" id="KW-0472">Membrane</keyword>
<organism evidence="3 4">
    <name type="scientific">Ligilactobacillus pabuli</name>
    <dbReference type="NCBI Taxonomy" id="2886039"/>
    <lineage>
        <taxon>Bacteria</taxon>
        <taxon>Bacillati</taxon>
        <taxon>Bacillota</taxon>
        <taxon>Bacilli</taxon>
        <taxon>Lactobacillales</taxon>
        <taxon>Lactobacillaceae</taxon>
        <taxon>Ligilactobacillus</taxon>
    </lineage>
</organism>
<sequence>MKAKHLHPAALLYFGYHSLKEGLVWLFAILAFNFSDKLTRWALWLGLAVSVLLVGSAILKYLCFRYEINEREVVLYSGIIFRRQTHIAYEKIQTLQTHQWFYLRPFGLLSLQIETSGHSSDEAEAILPVVSHQVLAEIRAYRDVAKNGAPDSLAKSAEELTEKQAGGAHYRIKARDLNLYALTSLGVVPLLIGIWVIYDRVTEVLPQKYVDSTAATLAHQSVLFLLGLAVFLLAFSLLVSYLMVVNRYFHFEVRQEKQQVITSKGFLQQNNVTASLAKIQAVVCSQSFLRQSLRLATVQIVIASKTADEEKDDNLVLLPVLNQGQALSRAHEFIDWLPPTAQGLELVDGRGRWRILRNSLLPTAIAAATCSTFWWPYGAWSLAVLPLATWIGYYAGTNTGVGLASNDVLLAQKGHLLTRKLYLIPKAKVQSLSQKQTPWMKKAGLSHLIIRVRAGNRAERVEVRYLPMDKVSGIYEWYKRGADQ</sequence>
<feature type="transmembrane region" description="Helical" evidence="1">
    <location>
        <begin position="41"/>
        <end position="62"/>
    </location>
</feature>
<accession>A0ABQ5JJT6</accession>
<feature type="domain" description="YdbS-like PH" evidence="2">
    <location>
        <begin position="61"/>
        <end position="140"/>
    </location>
</feature>
<feature type="domain" description="YdbS-like PH" evidence="2">
    <location>
        <begin position="248"/>
        <end position="325"/>
    </location>
</feature>
<feature type="transmembrane region" description="Helical" evidence="1">
    <location>
        <begin position="390"/>
        <end position="410"/>
    </location>
</feature>
<feature type="domain" description="YdbS-like PH" evidence="2">
    <location>
        <begin position="416"/>
        <end position="478"/>
    </location>
</feature>
<proteinExistence type="predicted"/>
<dbReference type="Proteomes" id="UP001055149">
    <property type="component" value="Unassembled WGS sequence"/>
</dbReference>